<reference evidence="1" key="1">
    <citation type="submission" date="2020-08" db="EMBL/GenBank/DDBJ databases">
        <title>Multicomponent nature underlies the extraordinary mechanical properties of spider dragline silk.</title>
        <authorList>
            <person name="Kono N."/>
            <person name="Nakamura H."/>
            <person name="Mori M."/>
            <person name="Yoshida Y."/>
            <person name="Ohtoshi R."/>
            <person name="Malay A.D."/>
            <person name="Moran D.A.P."/>
            <person name="Tomita M."/>
            <person name="Numata K."/>
            <person name="Arakawa K."/>
        </authorList>
    </citation>
    <scope>NUCLEOTIDE SEQUENCE</scope>
</reference>
<dbReference type="EMBL" id="BMAU01021284">
    <property type="protein sequence ID" value="GFY09194.1"/>
    <property type="molecule type" value="Genomic_DNA"/>
</dbReference>
<organism evidence="1 2">
    <name type="scientific">Trichonephila clavipes</name>
    <name type="common">Golden silk orbweaver</name>
    <name type="synonym">Nephila clavipes</name>
    <dbReference type="NCBI Taxonomy" id="2585209"/>
    <lineage>
        <taxon>Eukaryota</taxon>
        <taxon>Metazoa</taxon>
        <taxon>Ecdysozoa</taxon>
        <taxon>Arthropoda</taxon>
        <taxon>Chelicerata</taxon>
        <taxon>Arachnida</taxon>
        <taxon>Araneae</taxon>
        <taxon>Araneomorphae</taxon>
        <taxon>Entelegynae</taxon>
        <taxon>Araneoidea</taxon>
        <taxon>Nephilidae</taxon>
        <taxon>Trichonephila</taxon>
    </lineage>
</organism>
<keyword evidence="2" id="KW-1185">Reference proteome</keyword>
<gene>
    <name evidence="1" type="ORF">TNCV_4663841</name>
</gene>
<dbReference type="Proteomes" id="UP000887159">
    <property type="component" value="Unassembled WGS sequence"/>
</dbReference>
<evidence type="ECO:0000313" key="2">
    <source>
        <dbReference type="Proteomes" id="UP000887159"/>
    </source>
</evidence>
<evidence type="ECO:0000313" key="1">
    <source>
        <dbReference type="EMBL" id="GFY09194.1"/>
    </source>
</evidence>
<protein>
    <submittedName>
        <fullName evidence="1">Uncharacterized protein</fullName>
    </submittedName>
</protein>
<dbReference type="AlphaFoldDB" id="A0A8X6S976"/>
<comment type="caution">
    <text evidence="1">The sequence shown here is derived from an EMBL/GenBank/DDBJ whole genome shotgun (WGS) entry which is preliminary data.</text>
</comment>
<name>A0A8X6S976_TRICX</name>
<sequence>MKTAKHLLFDCNNSHYKSELTHSATDCEQKTYDTANLADVKTEKCDTMKLDDSSVIRQKEEMLKKNEMDRFNPDNNTLNEDEEMLLPPLQLHHIFFIQYLKRIQRFLPGCFQQKTR</sequence>
<proteinExistence type="predicted"/>
<accession>A0A8X6S976</accession>